<evidence type="ECO:0000256" key="3">
    <source>
        <dbReference type="ARBA" id="ARBA00023004"/>
    </source>
</evidence>
<protein>
    <submittedName>
        <fullName evidence="8">Cytochrome b6-f complex iron-sulfur subunit</fullName>
    </submittedName>
</protein>
<keyword evidence="2" id="KW-0479">Metal-binding</keyword>
<keyword evidence="5" id="KW-1015">Disulfide bond</keyword>
<organism evidence="8 9">
    <name type="scientific">Algoriphagus iocasae</name>
    <dbReference type="NCBI Taxonomy" id="1836499"/>
    <lineage>
        <taxon>Bacteria</taxon>
        <taxon>Pseudomonadati</taxon>
        <taxon>Bacteroidota</taxon>
        <taxon>Cytophagia</taxon>
        <taxon>Cytophagales</taxon>
        <taxon>Cyclobacteriaceae</taxon>
        <taxon>Algoriphagus</taxon>
    </lineage>
</organism>
<dbReference type="PROSITE" id="PS51296">
    <property type="entry name" value="RIESKE"/>
    <property type="match status" value="1"/>
</dbReference>
<dbReference type="EMBL" id="JACIJO010000003">
    <property type="protein sequence ID" value="MBB6328277.1"/>
    <property type="molecule type" value="Genomic_DNA"/>
</dbReference>
<dbReference type="GO" id="GO:0016020">
    <property type="term" value="C:membrane"/>
    <property type="evidence" value="ECO:0007669"/>
    <property type="project" value="InterPro"/>
</dbReference>
<keyword evidence="1" id="KW-0001">2Fe-2S</keyword>
<dbReference type="InterPro" id="IPR005805">
    <property type="entry name" value="Rieske_Fe-S_prot_C"/>
</dbReference>
<dbReference type="PRINTS" id="PR00162">
    <property type="entry name" value="RIESKE"/>
</dbReference>
<dbReference type="GO" id="GO:0051537">
    <property type="term" value="F:2 iron, 2 sulfur cluster binding"/>
    <property type="evidence" value="ECO:0007669"/>
    <property type="project" value="UniProtKB-KW"/>
</dbReference>
<gene>
    <name evidence="8" type="ORF">FHS59_003920</name>
</gene>
<dbReference type="InterPro" id="IPR017941">
    <property type="entry name" value="Rieske_2Fe-2S"/>
</dbReference>
<dbReference type="Proteomes" id="UP000588604">
    <property type="component" value="Unassembled WGS sequence"/>
</dbReference>
<evidence type="ECO:0000256" key="2">
    <source>
        <dbReference type="ARBA" id="ARBA00022723"/>
    </source>
</evidence>
<dbReference type="Pfam" id="PF00355">
    <property type="entry name" value="Rieske"/>
    <property type="match status" value="1"/>
</dbReference>
<dbReference type="AlphaFoldDB" id="A0A841MRX4"/>
<dbReference type="CDD" id="cd03467">
    <property type="entry name" value="Rieske"/>
    <property type="match status" value="1"/>
</dbReference>
<comment type="caution">
    <text evidence="8">The sequence shown here is derived from an EMBL/GenBank/DDBJ whole genome shotgun (WGS) entry which is preliminary data.</text>
</comment>
<dbReference type="GO" id="GO:0046872">
    <property type="term" value="F:metal ion binding"/>
    <property type="evidence" value="ECO:0007669"/>
    <property type="project" value="UniProtKB-KW"/>
</dbReference>
<proteinExistence type="predicted"/>
<feature type="domain" description="Rieske" evidence="7">
    <location>
        <begin position="96"/>
        <end position="166"/>
    </location>
</feature>
<dbReference type="InterPro" id="IPR036922">
    <property type="entry name" value="Rieske_2Fe-2S_sf"/>
</dbReference>
<dbReference type="SUPFAM" id="SSF50022">
    <property type="entry name" value="ISP domain"/>
    <property type="match status" value="1"/>
</dbReference>
<evidence type="ECO:0000259" key="7">
    <source>
        <dbReference type="PROSITE" id="PS51296"/>
    </source>
</evidence>
<keyword evidence="3" id="KW-0408">Iron</keyword>
<evidence type="ECO:0000256" key="4">
    <source>
        <dbReference type="ARBA" id="ARBA00023014"/>
    </source>
</evidence>
<evidence type="ECO:0000256" key="1">
    <source>
        <dbReference type="ARBA" id="ARBA00022714"/>
    </source>
</evidence>
<dbReference type="RefSeq" id="WP_184497114.1">
    <property type="nucleotide sequence ID" value="NZ_JACIJO010000003.1"/>
</dbReference>
<dbReference type="PANTHER" id="PTHR10134">
    <property type="entry name" value="CYTOCHROME B-C1 COMPLEX SUBUNIT RIESKE, MITOCHONDRIAL"/>
    <property type="match status" value="1"/>
</dbReference>
<keyword evidence="9" id="KW-1185">Reference proteome</keyword>
<evidence type="ECO:0000313" key="9">
    <source>
        <dbReference type="Proteomes" id="UP000588604"/>
    </source>
</evidence>
<evidence type="ECO:0000256" key="6">
    <source>
        <dbReference type="ARBA" id="ARBA00034078"/>
    </source>
</evidence>
<reference evidence="8 9" key="1">
    <citation type="submission" date="2020-08" db="EMBL/GenBank/DDBJ databases">
        <title>Genomic Encyclopedia of Type Strains, Phase IV (KMG-IV): sequencing the most valuable type-strain genomes for metagenomic binning, comparative biology and taxonomic classification.</title>
        <authorList>
            <person name="Goeker M."/>
        </authorList>
    </citation>
    <scope>NUCLEOTIDE SEQUENCE [LARGE SCALE GENOMIC DNA]</scope>
    <source>
        <strain evidence="8 9">DSM 102044</strain>
    </source>
</reference>
<accession>A0A841MRX4</accession>
<evidence type="ECO:0000256" key="5">
    <source>
        <dbReference type="ARBA" id="ARBA00023157"/>
    </source>
</evidence>
<keyword evidence="4" id="KW-0411">Iron-sulfur</keyword>
<evidence type="ECO:0000313" key="8">
    <source>
        <dbReference type="EMBL" id="MBB6328277.1"/>
    </source>
</evidence>
<comment type="cofactor">
    <cofactor evidence="6">
        <name>[2Fe-2S] cluster</name>
        <dbReference type="ChEBI" id="CHEBI:190135"/>
    </cofactor>
</comment>
<sequence>MDNLSPFQTGNLTNSRREFIEKSGVSIALSFFGIGFFTSCSDSADMNPNPSGGTPPKDASGNTGIMVSGNTITVDLKIQTGLNMSGGWLLINNAKVLVSKVGGTFVALTSVCTHSGCDTNWSFTNSTYNCSCHGSKFDAQGNVVSGPATNPLKVYSTEVNGDVLTIKK</sequence>
<name>A0A841MRX4_9BACT</name>
<dbReference type="InterPro" id="IPR014349">
    <property type="entry name" value="Rieske_Fe-S_prot"/>
</dbReference>
<dbReference type="Gene3D" id="2.102.10.10">
    <property type="entry name" value="Rieske [2Fe-2S] iron-sulphur domain"/>
    <property type="match status" value="1"/>
</dbReference>